<keyword evidence="1" id="KW-1133">Transmembrane helix</keyword>
<organism evidence="2 3">
    <name type="scientific">Pseudodonghicola flavimaris</name>
    <dbReference type="NCBI Taxonomy" id="3050036"/>
    <lineage>
        <taxon>Bacteria</taxon>
        <taxon>Pseudomonadati</taxon>
        <taxon>Pseudomonadota</taxon>
        <taxon>Alphaproteobacteria</taxon>
        <taxon>Rhodobacterales</taxon>
        <taxon>Paracoccaceae</taxon>
        <taxon>Pseudodonghicola</taxon>
    </lineage>
</organism>
<name>A0ABT7EZ48_9RHOB</name>
<sequence length="89" mass="9363">MSNIEQLGGVPGKIASGVGNAGVFGGAGSALFGWAAGQDLLAVGGFLIGCAGLFINWHHKRAMRRFEAERLELERARLRLDRADPSDPG</sequence>
<evidence type="ECO:0000313" key="2">
    <source>
        <dbReference type="EMBL" id="MDK3017631.1"/>
    </source>
</evidence>
<dbReference type="Pfam" id="PF16082">
    <property type="entry name" value="Phage_holin_2_4"/>
    <property type="match status" value="1"/>
</dbReference>
<dbReference type="Proteomes" id="UP001243757">
    <property type="component" value="Unassembled WGS sequence"/>
</dbReference>
<evidence type="ECO:0000313" key="3">
    <source>
        <dbReference type="Proteomes" id="UP001243757"/>
    </source>
</evidence>
<comment type="caution">
    <text evidence="2">The sequence shown here is derived from an EMBL/GenBank/DDBJ whole genome shotgun (WGS) entry which is preliminary data.</text>
</comment>
<keyword evidence="1" id="KW-0472">Membrane</keyword>
<accession>A0ABT7EZ48</accession>
<dbReference type="InterPro" id="IPR032124">
    <property type="entry name" value="Phage_F116_holin"/>
</dbReference>
<keyword evidence="3" id="KW-1185">Reference proteome</keyword>
<dbReference type="EMBL" id="JASNJD010000004">
    <property type="protein sequence ID" value="MDK3017631.1"/>
    <property type="molecule type" value="Genomic_DNA"/>
</dbReference>
<dbReference type="RefSeq" id="WP_284480443.1">
    <property type="nucleotide sequence ID" value="NZ_JASNJD010000004.1"/>
</dbReference>
<proteinExistence type="predicted"/>
<protein>
    <submittedName>
        <fullName evidence="2">Holin</fullName>
    </submittedName>
</protein>
<gene>
    <name evidence="2" type="ORF">QO033_08070</name>
</gene>
<reference evidence="2 3" key="1">
    <citation type="submission" date="2023-05" db="EMBL/GenBank/DDBJ databases">
        <title>Pseudodonghicola sp. nov.</title>
        <authorList>
            <person name="Huang J."/>
        </authorList>
    </citation>
    <scope>NUCLEOTIDE SEQUENCE [LARGE SCALE GENOMIC DNA]</scope>
    <source>
        <strain evidence="2 3">IC7</strain>
    </source>
</reference>
<feature type="transmembrane region" description="Helical" evidence="1">
    <location>
        <begin position="40"/>
        <end position="57"/>
    </location>
</feature>
<evidence type="ECO:0000256" key="1">
    <source>
        <dbReference type="SAM" id="Phobius"/>
    </source>
</evidence>
<keyword evidence="1" id="KW-0812">Transmembrane</keyword>